<keyword evidence="2 3" id="KW-0378">Hydrolase</keyword>
<dbReference type="eggNOG" id="COG1607">
    <property type="taxonomic scope" value="Bacteria"/>
</dbReference>
<organism evidence="6 7">
    <name type="scientific">Coxiella burnetii (strain RSA 493 / Nine Mile phase I)</name>
    <dbReference type="NCBI Taxonomy" id="227377"/>
    <lineage>
        <taxon>Bacteria</taxon>
        <taxon>Pseudomonadati</taxon>
        <taxon>Pseudomonadota</taxon>
        <taxon>Gammaproteobacteria</taxon>
        <taxon>Legionellales</taxon>
        <taxon>Coxiellaceae</taxon>
        <taxon>Coxiella</taxon>
    </lineage>
</organism>
<dbReference type="InterPro" id="IPR029069">
    <property type="entry name" value="HotDog_dom_sf"/>
</dbReference>
<name>Q83C60_COXBU</name>
<evidence type="ECO:0000313" key="7">
    <source>
        <dbReference type="Proteomes" id="UP000002671"/>
    </source>
</evidence>
<dbReference type="RefSeq" id="WP_005770846.1">
    <property type="nucleotide sequence ID" value="NC_002971.4"/>
</dbReference>
<proteinExistence type="inferred from homology"/>
<dbReference type="GO" id="GO:0005829">
    <property type="term" value="C:cytosol"/>
    <property type="evidence" value="ECO:0000318"/>
    <property type="project" value="GO_Central"/>
</dbReference>
<dbReference type="RefSeq" id="NP_820263.1">
    <property type="nucleotide sequence ID" value="NC_002971.4"/>
</dbReference>
<evidence type="ECO:0000259" key="5">
    <source>
        <dbReference type="PROSITE" id="PS51770"/>
    </source>
</evidence>
<dbReference type="GO" id="GO:0052816">
    <property type="term" value="F:long-chain fatty acyl-CoA hydrolase activity"/>
    <property type="evidence" value="ECO:0000318"/>
    <property type="project" value="GO_Central"/>
</dbReference>
<dbReference type="STRING" id="227377.CBU_1269"/>
<dbReference type="CDD" id="cd03442">
    <property type="entry name" value="BFIT_BACH"/>
    <property type="match status" value="1"/>
</dbReference>
<evidence type="ECO:0000256" key="2">
    <source>
        <dbReference type="ARBA" id="ARBA00022801"/>
    </source>
</evidence>
<dbReference type="InterPro" id="IPR040170">
    <property type="entry name" value="Cytosol_ACT"/>
</dbReference>
<dbReference type="Proteomes" id="UP000002671">
    <property type="component" value="Chromosome"/>
</dbReference>
<protein>
    <submittedName>
        <fullName evidence="6">Acyl-CoA hydrolase</fullName>
        <ecNumber evidence="6">3.1.2.20</ecNumber>
    </submittedName>
</protein>
<dbReference type="OrthoDB" id="9809430at2"/>
<dbReference type="GeneID" id="1209174"/>
<dbReference type="EMBL" id="AE016828">
    <property type="protein sequence ID" value="AAO90777.1"/>
    <property type="molecule type" value="Genomic_DNA"/>
</dbReference>
<evidence type="ECO:0000313" key="6">
    <source>
        <dbReference type="EMBL" id="AAO90777.1"/>
    </source>
</evidence>
<dbReference type="EC" id="3.1.2.20" evidence="6"/>
<accession>Q83C60</accession>
<dbReference type="GO" id="GO:0006637">
    <property type="term" value="P:acyl-CoA metabolic process"/>
    <property type="evidence" value="ECO:0000318"/>
    <property type="project" value="GO_Central"/>
</dbReference>
<comment type="similarity">
    <text evidence="1">Belongs to the acyl coenzyme A hydrolase family.</text>
</comment>
<dbReference type="GO" id="GO:0005737">
    <property type="term" value="C:cytoplasm"/>
    <property type="evidence" value="ECO:0000318"/>
    <property type="project" value="GO_Central"/>
</dbReference>
<feature type="region of interest" description="Disordered" evidence="4">
    <location>
        <begin position="140"/>
        <end position="163"/>
    </location>
</feature>
<dbReference type="PATRIC" id="fig|227377.7.peg.1259"/>
<feature type="domain" description="HotDog ACOT-type" evidence="5">
    <location>
        <begin position="8"/>
        <end position="120"/>
    </location>
</feature>
<dbReference type="Pfam" id="PF03061">
    <property type="entry name" value="4HBT"/>
    <property type="match status" value="1"/>
</dbReference>
<reference evidence="6 7" key="1">
    <citation type="journal article" date="2003" name="Proc. Natl. Acad. Sci. U.S.A.">
        <title>Complete genome sequence of the Q-fever pathogen, Coxiella burnetii.</title>
        <authorList>
            <person name="Seshadri R."/>
            <person name="Paulsen I.T."/>
            <person name="Eisen J.A."/>
            <person name="Read T.D."/>
            <person name="Nelson K.E."/>
            <person name="Nelson W.C."/>
            <person name="Ward N.L."/>
            <person name="Tettelin H."/>
            <person name="Davidsen T.M."/>
            <person name="Beanan M.J."/>
            <person name="Deboy R.T."/>
            <person name="Daugherty S.C."/>
            <person name="Brinkac L.M."/>
            <person name="Madupu R."/>
            <person name="Dodson R.J."/>
            <person name="Khouri H.M."/>
            <person name="Lee K.H."/>
            <person name="Carty H.A."/>
            <person name="Scanlan D."/>
            <person name="Heinzen R.A."/>
            <person name="Thompson H.A."/>
            <person name="Samuel J.E."/>
            <person name="Fraser C.M."/>
            <person name="Heidelberg J.F."/>
        </authorList>
    </citation>
    <scope>NUCLEOTIDE SEQUENCE [LARGE SCALE GENOMIC DNA]</scope>
    <source>
        <strain evidence="7">RSA 493 / Nine Mile phase I</strain>
    </source>
</reference>
<reference evidence="6 7" key="2">
    <citation type="journal article" date="2009" name="Infect. Immun.">
        <title>Comparative genomics reveal extensive transposon-mediated genomic plasticity and diversity among potential effector proteins within the genus Coxiella.</title>
        <authorList>
            <person name="Beare P.A."/>
            <person name="Unsworth N."/>
            <person name="Andoh M."/>
            <person name="Voth D.E."/>
            <person name="Omsland A."/>
            <person name="Gilk S.D."/>
            <person name="Williams K.P."/>
            <person name="Sobral B.W."/>
            <person name="Kupko J.J.III."/>
            <person name="Porcella S.F."/>
            <person name="Samuel J.E."/>
            <person name="Heinzen R.A."/>
        </authorList>
    </citation>
    <scope>NUCLEOTIDE SEQUENCE [LARGE SCALE GENOMIC DNA]</scope>
    <source>
        <strain evidence="7">RSA 493 / Nine Mile phase I</strain>
    </source>
</reference>
<dbReference type="InterPro" id="IPR006683">
    <property type="entry name" value="Thioestr_dom"/>
</dbReference>
<dbReference type="PROSITE" id="PS51770">
    <property type="entry name" value="HOTDOG_ACOT"/>
    <property type="match status" value="1"/>
</dbReference>
<dbReference type="PANTHER" id="PTHR11049:SF16">
    <property type="entry name" value="PROTEIN VDLD"/>
    <property type="match status" value="1"/>
</dbReference>
<gene>
    <name evidence="6" type="ordered locus">CBU_1269</name>
</gene>
<dbReference type="SUPFAM" id="SSF54637">
    <property type="entry name" value="Thioesterase/thiol ester dehydrase-isomerase"/>
    <property type="match status" value="1"/>
</dbReference>
<evidence type="ECO:0000256" key="1">
    <source>
        <dbReference type="ARBA" id="ARBA00010458"/>
    </source>
</evidence>
<evidence type="ECO:0000256" key="4">
    <source>
        <dbReference type="SAM" id="MobiDB-lite"/>
    </source>
</evidence>
<dbReference type="EnsemblBacteria" id="AAO90777">
    <property type="protein sequence ID" value="AAO90777"/>
    <property type="gene ID" value="CBU_1269"/>
</dbReference>
<dbReference type="PANTHER" id="PTHR11049">
    <property type="entry name" value="ACYL COENZYME A THIOESTER HYDROLASE"/>
    <property type="match status" value="1"/>
</dbReference>
<dbReference type="Gene3D" id="3.10.129.10">
    <property type="entry name" value="Hotdog Thioesterase"/>
    <property type="match status" value="1"/>
</dbReference>
<dbReference type="KEGG" id="cbu:CBU_1269"/>
<sequence length="163" mass="18627">MKPKRVSESVIHDQIYKIFPNDLNSNDTVFGGLVMAMLDRTALVVAERHSGHTCVTASVDALHFLAPAGRGDVLLIRASINRAWRTSMEIGLKVLAENPKTRAVTHIISAYFTFVAVDENRKPTEVPSVIPETDIEKRRYEEAEYRRERRKIDAQERRRRRGL</sequence>
<dbReference type="HOGENOM" id="CLU_050164_3_2_6"/>
<dbReference type="FunFam" id="3.10.129.10:FF:000128">
    <property type="entry name" value="Acyl-CoA thioester hydrolase"/>
    <property type="match status" value="1"/>
</dbReference>
<feature type="compositionally biased region" description="Basic and acidic residues" evidence="4">
    <location>
        <begin position="140"/>
        <end position="156"/>
    </location>
</feature>
<dbReference type="InterPro" id="IPR033120">
    <property type="entry name" value="HOTDOG_ACOT"/>
</dbReference>
<dbReference type="AlphaFoldDB" id="Q83C60"/>
<evidence type="ECO:0000256" key="3">
    <source>
        <dbReference type="PROSITE-ProRule" id="PRU01106"/>
    </source>
</evidence>
<keyword evidence="7" id="KW-1185">Reference proteome</keyword>